<keyword evidence="7" id="KW-0472">Membrane</keyword>
<dbReference type="AlphaFoldDB" id="A0A9Q0QPV8"/>
<evidence type="ECO:0000313" key="10">
    <source>
        <dbReference type="EMBL" id="KAJ4967600.1"/>
    </source>
</evidence>
<reference evidence="10" key="1">
    <citation type="journal article" date="2023" name="Plant J.">
        <title>The genome of the king protea, Protea cynaroides.</title>
        <authorList>
            <person name="Chang J."/>
            <person name="Duong T.A."/>
            <person name="Schoeman C."/>
            <person name="Ma X."/>
            <person name="Roodt D."/>
            <person name="Barker N."/>
            <person name="Li Z."/>
            <person name="Van de Peer Y."/>
            <person name="Mizrachi E."/>
        </authorList>
    </citation>
    <scope>NUCLEOTIDE SEQUENCE</scope>
    <source>
        <tissue evidence="10">Young leaves</tissue>
    </source>
</reference>
<comment type="caution">
    <text evidence="10">The sequence shown here is derived from an EMBL/GenBank/DDBJ whole genome shotgun (WGS) entry which is preliminary data.</text>
</comment>
<feature type="compositionally biased region" description="Basic and acidic residues" evidence="9">
    <location>
        <begin position="279"/>
        <end position="301"/>
    </location>
</feature>
<comment type="similarity">
    <text evidence="2">Belongs to the MICOS complex subunit Mic60 family.</text>
</comment>
<keyword evidence="5" id="KW-1133">Transmembrane helix</keyword>
<evidence type="ECO:0000256" key="7">
    <source>
        <dbReference type="ARBA" id="ARBA00023136"/>
    </source>
</evidence>
<name>A0A9Q0QPV8_9MAGN</name>
<evidence type="ECO:0000256" key="4">
    <source>
        <dbReference type="ARBA" id="ARBA00022792"/>
    </source>
</evidence>
<dbReference type="InterPro" id="IPR019133">
    <property type="entry name" value="MIC60"/>
</dbReference>
<evidence type="ECO:0000313" key="11">
    <source>
        <dbReference type="Proteomes" id="UP001141806"/>
    </source>
</evidence>
<dbReference type="PANTHER" id="PTHR15415:SF7">
    <property type="entry name" value="MICOS COMPLEX SUBUNIT MIC60"/>
    <property type="match status" value="1"/>
</dbReference>
<evidence type="ECO:0000256" key="9">
    <source>
        <dbReference type="SAM" id="MobiDB-lite"/>
    </source>
</evidence>
<evidence type="ECO:0000256" key="3">
    <source>
        <dbReference type="ARBA" id="ARBA00022692"/>
    </source>
</evidence>
<feature type="compositionally biased region" description="Polar residues" evidence="9">
    <location>
        <begin position="179"/>
        <end position="191"/>
    </location>
</feature>
<proteinExistence type="inferred from homology"/>
<gene>
    <name evidence="10" type="ORF">NE237_019449</name>
</gene>
<comment type="subcellular location">
    <subcellularLocation>
        <location evidence="1">Mitochondrion inner membrane</location>
    </subcellularLocation>
</comment>
<dbReference type="PANTHER" id="PTHR15415">
    <property type="entry name" value="MITOFILIN"/>
    <property type="match status" value="1"/>
</dbReference>
<evidence type="ECO:0000256" key="8">
    <source>
        <dbReference type="SAM" id="Coils"/>
    </source>
</evidence>
<feature type="compositionally biased region" description="Polar residues" evidence="9">
    <location>
        <begin position="118"/>
        <end position="128"/>
    </location>
</feature>
<evidence type="ECO:0008006" key="12">
    <source>
        <dbReference type="Google" id="ProtNLM"/>
    </source>
</evidence>
<accession>A0A9Q0QPV8</accession>
<keyword evidence="6" id="KW-0496">Mitochondrion</keyword>
<keyword evidence="3" id="KW-0812">Transmembrane</keyword>
<feature type="compositionally biased region" description="Polar residues" evidence="9">
    <location>
        <begin position="138"/>
        <end position="150"/>
    </location>
</feature>
<sequence>MMRRCILEFSCNQSVKRIPRQITTQKPFCLISRKELSVASQQNASQGPGSKGKPPESGSNISKVIIGSIAVGAVGMAAYQTGYIGQPFFKDHSSTDSKYDGDNKILKGPESLGEQIVYKNNQETTSSRPDVGHKGENNEPQLDLSTTQDPSKMEDVNQVQDKLEVSPVEDTIPVHETEFPSSNQDNITSDGPSPHSDISVEESPDLKNIGNGLTHAETSKEQIKGDDSAPIFPDTTAVPEEAEIKTTPVHQLSSNDSPEDKLGDDAESPSSLLDAYFLQEKDERRPESGKGDAPFHPKKESSSGMSDDLKNAYFSEDGKLVLDFLQAIHAAEKRQADLDARVFIEEKRMLKEKYEKELKDARARELMYAEEAAMLDKELNKERSKNQANIMSLQEQAEQKLKMELEQKENEAELQLKKVQELAKAELAAAIASEKASQIEKMAEANLDINALCMAFYARSEEARQTHSVHRLALGALALEDALAKGLPIQTEINVLHAYLEGIDRDSLLGLVLSSLPEETMKSGADTQLQLNEKFDALKGLLRHYSLLPPGGGGILAHSLAHVASWLKVKEDQSGDGIESVITRVESFLAEGKLAEAAEALEQGVRGSQAEELVGDWVRRTRDRAVTEQALSLLQSYATSLSLTY</sequence>
<feature type="compositionally biased region" description="Basic and acidic residues" evidence="9">
    <location>
        <begin position="217"/>
        <end position="227"/>
    </location>
</feature>
<feature type="compositionally biased region" description="Low complexity" evidence="9">
    <location>
        <begin position="45"/>
        <end position="59"/>
    </location>
</feature>
<evidence type="ECO:0000256" key="1">
    <source>
        <dbReference type="ARBA" id="ARBA00004273"/>
    </source>
</evidence>
<keyword evidence="11" id="KW-1185">Reference proteome</keyword>
<dbReference type="Proteomes" id="UP001141806">
    <property type="component" value="Unassembled WGS sequence"/>
</dbReference>
<evidence type="ECO:0000256" key="2">
    <source>
        <dbReference type="ARBA" id="ARBA00010877"/>
    </source>
</evidence>
<dbReference type="OrthoDB" id="10261039at2759"/>
<keyword evidence="4" id="KW-0999">Mitochondrion inner membrane</keyword>
<dbReference type="Pfam" id="PF09731">
    <property type="entry name" value="Mitofilin"/>
    <property type="match status" value="1"/>
</dbReference>
<feature type="region of interest" description="Disordered" evidence="9">
    <location>
        <begin position="94"/>
        <end position="310"/>
    </location>
</feature>
<protein>
    <recommendedName>
        <fullName evidence="12">MICOS complex subunit MIC60</fullName>
    </recommendedName>
</protein>
<dbReference type="EMBL" id="JAMYWD010000007">
    <property type="protein sequence ID" value="KAJ4967600.1"/>
    <property type="molecule type" value="Genomic_DNA"/>
</dbReference>
<feature type="compositionally biased region" description="Basic and acidic residues" evidence="9">
    <location>
        <begin position="94"/>
        <end position="107"/>
    </location>
</feature>
<dbReference type="GO" id="GO:0061617">
    <property type="term" value="C:MICOS complex"/>
    <property type="evidence" value="ECO:0007669"/>
    <property type="project" value="TreeGrafter"/>
</dbReference>
<dbReference type="GO" id="GO:0042407">
    <property type="term" value="P:cristae formation"/>
    <property type="evidence" value="ECO:0007669"/>
    <property type="project" value="TreeGrafter"/>
</dbReference>
<keyword evidence="8" id="KW-0175">Coiled coil</keyword>
<organism evidence="10 11">
    <name type="scientific">Protea cynaroides</name>
    <dbReference type="NCBI Taxonomy" id="273540"/>
    <lineage>
        <taxon>Eukaryota</taxon>
        <taxon>Viridiplantae</taxon>
        <taxon>Streptophyta</taxon>
        <taxon>Embryophyta</taxon>
        <taxon>Tracheophyta</taxon>
        <taxon>Spermatophyta</taxon>
        <taxon>Magnoliopsida</taxon>
        <taxon>Proteales</taxon>
        <taxon>Proteaceae</taxon>
        <taxon>Protea</taxon>
    </lineage>
</organism>
<evidence type="ECO:0000256" key="6">
    <source>
        <dbReference type="ARBA" id="ARBA00023128"/>
    </source>
</evidence>
<feature type="region of interest" description="Disordered" evidence="9">
    <location>
        <begin position="40"/>
        <end position="59"/>
    </location>
</feature>
<feature type="coiled-coil region" evidence="8">
    <location>
        <begin position="344"/>
        <end position="425"/>
    </location>
</feature>
<evidence type="ECO:0000256" key="5">
    <source>
        <dbReference type="ARBA" id="ARBA00022989"/>
    </source>
</evidence>